<evidence type="ECO:0000256" key="1">
    <source>
        <dbReference type="ARBA" id="ARBA00010638"/>
    </source>
</evidence>
<organism evidence="5 6">
    <name type="scientific">Treponema bryantii</name>
    <dbReference type="NCBI Taxonomy" id="163"/>
    <lineage>
        <taxon>Bacteria</taxon>
        <taxon>Pseudomonadati</taxon>
        <taxon>Spirochaetota</taxon>
        <taxon>Spirochaetia</taxon>
        <taxon>Spirochaetales</taxon>
        <taxon>Treponemataceae</taxon>
        <taxon>Treponema</taxon>
    </lineage>
</organism>
<feature type="binding site" evidence="4">
    <location>
        <begin position="3"/>
        <end position="7"/>
    </location>
    <ligand>
        <name>ATP</name>
        <dbReference type="ChEBI" id="CHEBI:30616"/>
    </ligand>
</feature>
<accession>A0A1H9EN86</accession>
<dbReference type="PIRSF" id="PIRSF006806">
    <property type="entry name" value="FTHF_cligase"/>
    <property type="match status" value="1"/>
</dbReference>
<comment type="similarity">
    <text evidence="1">Belongs to the 5-formyltetrahydrofolate cyclo-ligase family.</text>
</comment>
<gene>
    <name evidence="5" type="ORF">SAMN04487977_103224</name>
</gene>
<dbReference type="EMBL" id="FOFU01000003">
    <property type="protein sequence ID" value="SEQ27161.1"/>
    <property type="molecule type" value="Genomic_DNA"/>
</dbReference>
<evidence type="ECO:0000256" key="2">
    <source>
        <dbReference type="ARBA" id="ARBA00022741"/>
    </source>
</evidence>
<reference evidence="5 6" key="1">
    <citation type="submission" date="2016-10" db="EMBL/GenBank/DDBJ databases">
        <authorList>
            <person name="de Groot N.N."/>
        </authorList>
    </citation>
    <scope>NUCLEOTIDE SEQUENCE [LARGE SCALE GENOMIC DNA]</scope>
    <source>
        <strain evidence="5 6">B25</strain>
    </source>
</reference>
<dbReference type="Gene3D" id="3.40.50.10420">
    <property type="entry name" value="NagB/RpiA/CoA transferase-like"/>
    <property type="match status" value="1"/>
</dbReference>
<dbReference type="RefSeq" id="WP_074642408.1">
    <property type="nucleotide sequence ID" value="NZ_FOFU01000003.1"/>
</dbReference>
<dbReference type="InterPro" id="IPR002698">
    <property type="entry name" value="FTHF_cligase"/>
</dbReference>
<feature type="binding site" evidence="4">
    <location>
        <begin position="160"/>
        <end position="168"/>
    </location>
    <ligand>
        <name>ATP</name>
        <dbReference type="ChEBI" id="CHEBI:30616"/>
    </ligand>
</feature>
<dbReference type="OrthoDB" id="9801938at2"/>
<dbReference type="PANTHER" id="PTHR23407">
    <property type="entry name" value="ATPASE INHIBITOR/5-FORMYLTETRAHYDROFOLATE CYCLO-LIGASE"/>
    <property type="match status" value="1"/>
</dbReference>
<name>A0A1H9EN86_9SPIR</name>
<feature type="binding site" evidence="4">
    <location>
        <position position="49"/>
    </location>
    <ligand>
        <name>substrate</name>
    </ligand>
</feature>
<dbReference type="AlphaFoldDB" id="A0A1H9EN86"/>
<keyword evidence="3 4" id="KW-0067">ATP-binding</keyword>
<keyword evidence="5" id="KW-0436">Ligase</keyword>
<evidence type="ECO:0000313" key="6">
    <source>
        <dbReference type="Proteomes" id="UP000182360"/>
    </source>
</evidence>
<dbReference type="Pfam" id="PF01812">
    <property type="entry name" value="5-FTHF_cyc-lig"/>
    <property type="match status" value="2"/>
</dbReference>
<evidence type="ECO:0000256" key="3">
    <source>
        <dbReference type="ARBA" id="ARBA00022840"/>
    </source>
</evidence>
<dbReference type="InterPro" id="IPR037171">
    <property type="entry name" value="NagB/RpiA_transferase-like"/>
</dbReference>
<keyword evidence="6" id="KW-1185">Reference proteome</keyword>
<protein>
    <submittedName>
        <fullName evidence="5">5-formyltetrahydrofolate cyclo-ligase</fullName>
    </submittedName>
</protein>
<dbReference type="InterPro" id="IPR024185">
    <property type="entry name" value="FTHF_cligase-like_sf"/>
</dbReference>
<evidence type="ECO:0000313" key="5">
    <source>
        <dbReference type="EMBL" id="SEQ27161.1"/>
    </source>
</evidence>
<dbReference type="GO" id="GO:0009396">
    <property type="term" value="P:folic acid-containing compound biosynthetic process"/>
    <property type="evidence" value="ECO:0007669"/>
    <property type="project" value="TreeGrafter"/>
</dbReference>
<dbReference type="PANTHER" id="PTHR23407:SF1">
    <property type="entry name" value="5-FORMYLTETRAHYDROFOLATE CYCLO-LIGASE"/>
    <property type="match status" value="1"/>
</dbReference>
<dbReference type="GO" id="GO:0005524">
    <property type="term" value="F:ATP binding"/>
    <property type="evidence" value="ECO:0007669"/>
    <property type="project" value="UniProtKB-KW"/>
</dbReference>
<sequence>MTKADIRKEIKSRISALSAEELKAQSVVLCKNILESKDFLRCTTLLGYMPLPDEADITPVIQAALSKGKKVFLPKVFTGTSKMEFYLYDNTTNTQTGNFGITEPGGETLSFTKFLEQLSIQQYSPAAHSSNYVDIDEHDQPVEHILVLVPGRAFTKNGKRIGRGKGFYDIYFSHVPLVFDIKKSGVCLECQLFENLPTTPDDILMDSIYYGQS</sequence>
<dbReference type="GO" id="GO:0030272">
    <property type="term" value="F:5-formyltetrahydrofolate cyclo-ligase activity"/>
    <property type="evidence" value="ECO:0007669"/>
    <property type="project" value="TreeGrafter"/>
</dbReference>
<keyword evidence="2 4" id="KW-0547">Nucleotide-binding</keyword>
<evidence type="ECO:0000256" key="4">
    <source>
        <dbReference type="PIRSR" id="PIRSR006806-1"/>
    </source>
</evidence>
<proteinExistence type="inferred from homology"/>
<feature type="binding site" evidence="4">
    <location>
        <position position="54"/>
    </location>
    <ligand>
        <name>substrate</name>
    </ligand>
</feature>
<dbReference type="SUPFAM" id="SSF100950">
    <property type="entry name" value="NagB/RpiA/CoA transferase-like"/>
    <property type="match status" value="1"/>
</dbReference>
<dbReference type="GO" id="GO:0035999">
    <property type="term" value="P:tetrahydrofolate interconversion"/>
    <property type="evidence" value="ECO:0007669"/>
    <property type="project" value="TreeGrafter"/>
</dbReference>
<dbReference type="Proteomes" id="UP000182360">
    <property type="component" value="Unassembled WGS sequence"/>
</dbReference>